<dbReference type="PROSITE" id="PS50089">
    <property type="entry name" value="ZF_RING_2"/>
    <property type="match status" value="1"/>
</dbReference>
<evidence type="ECO:0000256" key="10">
    <source>
        <dbReference type="ARBA" id="ARBA00022786"/>
    </source>
</evidence>
<feature type="domain" description="RING-type" evidence="19">
    <location>
        <begin position="135"/>
        <end position="181"/>
    </location>
</feature>
<dbReference type="EMBL" id="JAFIRN010000006">
    <property type="protein sequence ID" value="KAG5846803.1"/>
    <property type="molecule type" value="Genomic_DNA"/>
</dbReference>
<evidence type="ECO:0000256" key="13">
    <source>
        <dbReference type="ARBA" id="ARBA00023136"/>
    </source>
</evidence>
<protein>
    <recommendedName>
        <fullName evidence="4">RBR-type E3 ubiquitin transferase</fullName>
        <ecNumber evidence="4">2.3.2.31</ecNumber>
    </recommendedName>
</protein>
<dbReference type="Gene3D" id="3.30.40.10">
    <property type="entry name" value="Zinc/RING finger domain, C3HC4 (zinc finger)"/>
    <property type="match status" value="1"/>
</dbReference>
<dbReference type="EC" id="2.3.2.31" evidence="4"/>
<evidence type="ECO:0000256" key="12">
    <source>
        <dbReference type="ARBA" id="ARBA00022989"/>
    </source>
</evidence>
<keyword evidence="12 18" id="KW-1133">Transmembrane helix</keyword>
<evidence type="ECO:0000256" key="2">
    <source>
        <dbReference type="ARBA" id="ARBA00004167"/>
    </source>
</evidence>
<dbReference type="AlphaFoldDB" id="A0A9D3MIQ3"/>
<dbReference type="CDD" id="cd20352">
    <property type="entry name" value="Rcat_RBR_RNF144"/>
    <property type="match status" value="1"/>
</dbReference>
<dbReference type="GO" id="GO:0016567">
    <property type="term" value="P:protein ubiquitination"/>
    <property type="evidence" value="ECO:0007669"/>
    <property type="project" value="InterPro"/>
</dbReference>
<comment type="caution">
    <text evidence="21">The sequence shown here is derived from an EMBL/GenBank/DDBJ whole genome shotgun (WGS) entry which is preliminary data.</text>
</comment>
<dbReference type="FunFam" id="3.30.40.10:FF:000051">
    <property type="entry name" value="RBR-type E3 ubiquitin transferase"/>
    <property type="match status" value="1"/>
</dbReference>
<dbReference type="FunFam" id="1.20.120.1750:FF:000006">
    <property type="entry name" value="RBR-type E3 ubiquitin transferase"/>
    <property type="match status" value="1"/>
</dbReference>
<keyword evidence="7" id="KW-0479">Metal-binding</keyword>
<dbReference type="InterPro" id="IPR013083">
    <property type="entry name" value="Znf_RING/FYVE/PHD"/>
</dbReference>
<dbReference type="GO" id="GO:0061630">
    <property type="term" value="F:ubiquitin protein ligase activity"/>
    <property type="evidence" value="ECO:0007669"/>
    <property type="project" value="UniProtKB-EC"/>
</dbReference>
<evidence type="ECO:0000259" key="19">
    <source>
        <dbReference type="PROSITE" id="PS50089"/>
    </source>
</evidence>
<dbReference type="SUPFAM" id="SSF57850">
    <property type="entry name" value="RING/U-box"/>
    <property type="match status" value="3"/>
</dbReference>
<comment type="function">
    <text evidence="15">E3 ubiquitin-protein ligase which accepts ubiquitin from E2 ubiquitin-conjugating enzymes ube2l3 and ube2l6 in the form of a thioester and then directly transfers the ubiquitin to targeted substrates.</text>
</comment>
<sequence length="408" mass="45455">MNNRRRGQLANGVRFLFLSDGTRGRVAPAIVLRKAEQGKKKRFCRRGLRNARSPGPPLQSLPRVGKFPAAPAADGRQQPGAPLGTAGENDRIWKRDGVQYAPTPCYIERTTPPDHMTTARYRPTWDLALDPLLSCKLCLGEFPLEQMTTITQCQCVFCTLCLKQYVELLIKEGLETAITCPDSACPKQGHLQENEIELMVAAEIMQRYRKLQFEKEVLLDPCRTWCPSSSCQAVCQLQEAEPAGAQLVQCSVCSLEFCSACRAGWHPGQGCQETPPTSSFLSAESSLFYKGDEDDAPIKRCPKCKVYIERDEGCAQMMCKNCKHAFCWYCLESLDDDFLLIHYDKGPCRNKLGHSRASVIWHRTQVVGIFAGFGLLLLVASPFLLLATPFVLCCKCKCSKGDDDPLPT</sequence>
<keyword evidence="13 18" id="KW-0472">Membrane</keyword>
<dbReference type="SMART" id="SM00647">
    <property type="entry name" value="IBR"/>
    <property type="match status" value="2"/>
</dbReference>
<dbReference type="PROSITE" id="PS51873">
    <property type="entry name" value="TRIAD"/>
    <property type="match status" value="1"/>
</dbReference>
<keyword evidence="8" id="KW-0677">Repeat</keyword>
<dbReference type="GO" id="GO:0031090">
    <property type="term" value="C:organelle membrane"/>
    <property type="evidence" value="ECO:0007669"/>
    <property type="project" value="UniProtKB-ARBA"/>
</dbReference>
<evidence type="ECO:0000313" key="22">
    <source>
        <dbReference type="Proteomes" id="UP001044222"/>
    </source>
</evidence>
<name>A0A9D3MIQ3_ANGAN</name>
<dbReference type="CDD" id="cd16777">
    <property type="entry name" value="mRING-HC-C4C4_RBR_RNF144A"/>
    <property type="match status" value="1"/>
</dbReference>
<evidence type="ECO:0000256" key="7">
    <source>
        <dbReference type="ARBA" id="ARBA00022723"/>
    </source>
</evidence>
<comment type="subcellular location">
    <subcellularLocation>
        <location evidence="2">Membrane</location>
        <topology evidence="2">Single-pass membrane protein</topology>
    </subcellularLocation>
</comment>
<dbReference type="Gene3D" id="1.20.120.1750">
    <property type="match status" value="1"/>
</dbReference>
<accession>A0A9D3MIQ3</accession>
<keyword evidence="11" id="KW-0862">Zinc</keyword>
<gene>
    <name evidence="21" type="ORF">ANANG_G00118830</name>
</gene>
<evidence type="ECO:0000256" key="11">
    <source>
        <dbReference type="ARBA" id="ARBA00022833"/>
    </source>
</evidence>
<keyword evidence="5" id="KW-0808">Transferase</keyword>
<evidence type="ECO:0000256" key="14">
    <source>
        <dbReference type="ARBA" id="ARBA00038342"/>
    </source>
</evidence>
<feature type="region of interest" description="Disordered" evidence="17">
    <location>
        <begin position="42"/>
        <end position="88"/>
    </location>
</feature>
<evidence type="ECO:0000256" key="4">
    <source>
        <dbReference type="ARBA" id="ARBA00012251"/>
    </source>
</evidence>
<comment type="pathway">
    <text evidence="3">Protein modification; protein ubiquitination.</text>
</comment>
<dbReference type="GO" id="GO:0008270">
    <property type="term" value="F:zinc ion binding"/>
    <property type="evidence" value="ECO:0007669"/>
    <property type="project" value="UniProtKB-KW"/>
</dbReference>
<evidence type="ECO:0000256" key="16">
    <source>
        <dbReference type="PROSITE-ProRule" id="PRU00175"/>
    </source>
</evidence>
<feature type="transmembrane region" description="Helical" evidence="18">
    <location>
        <begin position="366"/>
        <end position="392"/>
    </location>
</feature>
<dbReference type="InterPro" id="IPR044066">
    <property type="entry name" value="TRIAD_supradom"/>
</dbReference>
<comment type="catalytic activity">
    <reaction evidence="1">
        <text>[E2 ubiquitin-conjugating enzyme]-S-ubiquitinyl-L-cysteine + [acceptor protein]-L-lysine = [E2 ubiquitin-conjugating enzyme]-L-cysteine + [acceptor protein]-N(6)-ubiquitinyl-L-lysine.</text>
        <dbReference type="EC" id="2.3.2.31"/>
    </reaction>
</comment>
<evidence type="ECO:0000256" key="17">
    <source>
        <dbReference type="SAM" id="MobiDB-lite"/>
    </source>
</evidence>
<dbReference type="Pfam" id="PF01485">
    <property type="entry name" value="IBR"/>
    <property type="match status" value="1"/>
</dbReference>
<evidence type="ECO:0000256" key="6">
    <source>
        <dbReference type="ARBA" id="ARBA00022692"/>
    </source>
</evidence>
<dbReference type="PANTHER" id="PTHR11685">
    <property type="entry name" value="RBR FAMILY RING FINGER AND IBR DOMAIN-CONTAINING"/>
    <property type="match status" value="1"/>
</dbReference>
<keyword evidence="9 16" id="KW-0863">Zinc-finger</keyword>
<evidence type="ECO:0000256" key="1">
    <source>
        <dbReference type="ARBA" id="ARBA00001798"/>
    </source>
</evidence>
<keyword evidence="6 18" id="KW-0812">Transmembrane</keyword>
<dbReference type="CDD" id="cd20366">
    <property type="entry name" value="BRcat_RBR_RNF144A"/>
    <property type="match status" value="1"/>
</dbReference>
<dbReference type="InterPro" id="IPR002867">
    <property type="entry name" value="IBR_dom"/>
</dbReference>
<organism evidence="21 22">
    <name type="scientific">Anguilla anguilla</name>
    <name type="common">European freshwater eel</name>
    <name type="synonym">Muraena anguilla</name>
    <dbReference type="NCBI Taxonomy" id="7936"/>
    <lineage>
        <taxon>Eukaryota</taxon>
        <taxon>Metazoa</taxon>
        <taxon>Chordata</taxon>
        <taxon>Craniata</taxon>
        <taxon>Vertebrata</taxon>
        <taxon>Euteleostomi</taxon>
        <taxon>Actinopterygii</taxon>
        <taxon>Neopterygii</taxon>
        <taxon>Teleostei</taxon>
        <taxon>Anguilliformes</taxon>
        <taxon>Anguillidae</taxon>
        <taxon>Anguilla</taxon>
    </lineage>
</organism>
<keyword evidence="22" id="KW-1185">Reference proteome</keyword>
<dbReference type="Proteomes" id="UP001044222">
    <property type="component" value="Chromosome 6"/>
</dbReference>
<evidence type="ECO:0000313" key="21">
    <source>
        <dbReference type="EMBL" id="KAG5846803.1"/>
    </source>
</evidence>
<evidence type="ECO:0000256" key="18">
    <source>
        <dbReference type="SAM" id="Phobius"/>
    </source>
</evidence>
<proteinExistence type="inferred from homology"/>
<dbReference type="PROSITE" id="PS00518">
    <property type="entry name" value="ZF_RING_1"/>
    <property type="match status" value="1"/>
</dbReference>
<dbReference type="InterPro" id="IPR031127">
    <property type="entry name" value="E3_UB_ligase_RBR"/>
</dbReference>
<feature type="domain" description="RING-type" evidence="20">
    <location>
        <begin position="131"/>
        <end position="352"/>
    </location>
</feature>
<dbReference type="InterPro" id="IPR017907">
    <property type="entry name" value="Znf_RING_CS"/>
</dbReference>
<dbReference type="InterPro" id="IPR001841">
    <property type="entry name" value="Znf_RING"/>
</dbReference>
<evidence type="ECO:0000256" key="5">
    <source>
        <dbReference type="ARBA" id="ARBA00022679"/>
    </source>
</evidence>
<evidence type="ECO:0000256" key="8">
    <source>
        <dbReference type="ARBA" id="ARBA00022737"/>
    </source>
</evidence>
<evidence type="ECO:0000256" key="3">
    <source>
        <dbReference type="ARBA" id="ARBA00004906"/>
    </source>
</evidence>
<dbReference type="GO" id="GO:0005737">
    <property type="term" value="C:cytoplasm"/>
    <property type="evidence" value="ECO:0007669"/>
    <property type="project" value="UniProtKB-ARBA"/>
</dbReference>
<keyword evidence="10" id="KW-0833">Ubl conjugation pathway</keyword>
<dbReference type="Pfam" id="PF22191">
    <property type="entry name" value="IBR_1"/>
    <property type="match status" value="1"/>
</dbReference>
<comment type="similarity">
    <text evidence="14">Belongs to the RBR family. RNF144 subfamily.</text>
</comment>
<evidence type="ECO:0000256" key="9">
    <source>
        <dbReference type="ARBA" id="ARBA00022771"/>
    </source>
</evidence>
<evidence type="ECO:0000259" key="20">
    <source>
        <dbReference type="PROSITE" id="PS51873"/>
    </source>
</evidence>
<evidence type="ECO:0000256" key="15">
    <source>
        <dbReference type="ARBA" id="ARBA00058293"/>
    </source>
</evidence>
<reference evidence="21" key="1">
    <citation type="submission" date="2021-01" db="EMBL/GenBank/DDBJ databases">
        <title>A chromosome-scale assembly of European eel, Anguilla anguilla.</title>
        <authorList>
            <person name="Henkel C."/>
            <person name="Jong-Raadsen S.A."/>
            <person name="Dufour S."/>
            <person name="Weltzien F.-A."/>
            <person name="Palstra A.P."/>
            <person name="Pelster B."/>
            <person name="Spaink H.P."/>
            <person name="Van Den Thillart G.E."/>
            <person name="Jansen H."/>
            <person name="Zahm M."/>
            <person name="Klopp C."/>
            <person name="Cedric C."/>
            <person name="Louis A."/>
            <person name="Berthelot C."/>
            <person name="Parey E."/>
            <person name="Roest Crollius H."/>
            <person name="Montfort J."/>
            <person name="Robinson-Rechavi M."/>
            <person name="Bucao C."/>
            <person name="Bouchez O."/>
            <person name="Gislard M."/>
            <person name="Lluch J."/>
            <person name="Milhes M."/>
            <person name="Lampietro C."/>
            <person name="Lopez Roques C."/>
            <person name="Donnadieu C."/>
            <person name="Braasch I."/>
            <person name="Desvignes T."/>
            <person name="Postlethwait J."/>
            <person name="Bobe J."/>
            <person name="Guiguen Y."/>
            <person name="Dirks R."/>
        </authorList>
    </citation>
    <scope>NUCLEOTIDE SEQUENCE</scope>
    <source>
        <strain evidence="21">Tag_6206</strain>
        <tissue evidence="21">Liver</tissue>
    </source>
</reference>